<accession>A0ABT9IJ00</accession>
<dbReference type="InterPro" id="IPR017853">
    <property type="entry name" value="GH"/>
</dbReference>
<keyword evidence="2" id="KW-0732">Signal</keyword>
<evidence type="ECO:0000313" key="3">
    <source>
        <dbReference type="EMBL" id="MDP5225563.1"/>
    </source>
</evidence>
<name>A0ABT9IJ00_9MICC</name>
<dbReference type="EMBL" id="JAVALS010000001">
    <property type="protein sequence ID" value="MDP5225563.1"/>
    <property type="molecule type" value="Genomic_DNA"/>
</dbReference>
<keyword evidence="4" id="KW-1185">Reference proteome</keyword>
<dbReference type="SUPFAM" id="SSF51445">
    <property type="entry name" value="(Trans)glycosidases"/>
    <property type="match status" value="1"/>
</dbReference>
<dbReference type="InterPro" id="IPR013780">
    <property type="entry name" value="Glyco_hydro_b"/>
</dbReference>
<protein>
    <recommendedName>
        <fullName evidence="5">Glycosyl hydrolase family 79</fullName>
    </recommendedName>
</protein>
<sequence>MSAAVVAALAVGGAAGAVLLNPSGSPSVAPASPGSWPAPTASGPSIALPAAEYRQPGPPAGSPLRPVEPLAVTVSADPAGTRLNKGLVGLSLELTDLALPSLSAGNTSLVGVLKSLNGPMLRFGGNSVERRAFWTSSDESLPSRVHGDATHPVARIVPDDLRRLKTLLDATGSTAAIVVDLAHLEPERAADFVKHARDILGDRFLGYTPGNEPNGYESNGMRPAGWGEAGYVKDAQAYAAAVAKAAPGVPVIGPGTYSMAWGKTFAAADFPEPRVYAFHHYPFSSCNGSDPGGKPTFANLMNREARDGGIGFRQRMMDAAVKNGLPVWIPEAGTSACPGYQNETNKSHASALWSVDYALSSAQLGVERIGFHSSLAACTGGPSMSSVCNTGTMAAPSGEFQTRANFWGEAFTAQLPAGDYLKLDASGDRLSYAYAIRSSADELSVVVINTNDPRTAAQTPVTLKLPFSAARGTMAQLQGPSYEGTDATVIDGRKAVAVPEPERPGIPGYRGGDTVTLPLTAGTATVLTFRR</sequence>
<feature type="chain" id="PRO_5045055475" description="Glycosyl hydrolase family 79" evidence="2">
    <location>
        <begin position="18"/>
        <end position="531"/>
    </location>
</feature>
<feature type="region of interest" description="Disordered" evidence="1">
    <location>
        <begin position="24"/>
        <end position="43"/>
    </location>
</feature>
<dbReference type="Gene3D" id="2.60.40.1180">
    <property type="entry name" value="Golgi alpha-mannosidase II"/>
    <property type="match status" value="1"/>
</dbReference>
<evidence type="ECO:0000256" key="1">
    <source>
        <dbReference type="SAM" id="MobiDB-lite"/>
    </source>
</evidence>
<organism evidence="3 4">
    <name type="scientific">Arthrobacter horti</name>
    <dbReference type="NCBI Taxonomy" id="3068273"/>
    <lineage>
        <taxon>Bacteria</taxon>
        <taxon>Bacillati</taxon>
        <taxon>Actinomycetota</taxon>
        <taxon>Actinomycetes</taxon>
        <taxon>Micrococcales</taxon>
        <taxon>Micrococcaceae</taxon>
        <taxon>Arthrobacter</taxon>
    </lineage>
</organism>
<dbReference type="PANTHER" id="PTHR36183:SF2">
    <property type="entry name" value="BETA-GLUCURONIDASE C-TERMINAL DOMAIN-CONTAINING PROTEIN"/>
    <property type="match status" value="1"/>
</dbReference>
<gene>
    <name evidence="3" type="ORF">Q9R02_00115</name>
</gene>
<dbReference type="Proteomes" id="UP001232725">
    <property type="component" value="Unassembled WGS sequence"/>
</dbReference>
<reference evidence="3 4" key="1">
    <citation type="submission" date="2023-08" db="EMBL/GenBank/DDBJ databases">
        <title>Arthrobacter horti sp. nov., isolated from forest soil.</title>
        <authorList>
            <person name="Park M."/>
        </authorList>
    </citation>
    <scope>NUCLEOTIDE SEQUENCE [LARGE SCALE GENOMIC DNA]</scope>
    <source>
        <strain evidence="3 4">YJM1</strain>
    </source>
</reference>
<proteinExistence type="predicted"/>
<dbReference type="RefSeq" id="WP_305994617.1">
    <property type="nucleotide sequence ID" value="NZ_JAVALS010000001.1"/>
</dbReference>
<evidence type="ECO:0000313" key="4">
    <source>
        <dbReference type="Proteomes" id="UP001232725"/>
    </source>
</evidence>
<feature type="signal peptide" evidence="2">
    <location>
        <begin position="1"/>
        <end position="17"/>
    </location>
</feature>
<dbReference type="InterPro" id="IPR052974">
    <property type="entry name" value="GH79_Enzymes"/>
</dbReference>
<evidence type="ECO:0000256" key="2">
    <source>
        <dbReference type="SAM" id="SignalP"/>
    </source>
</evidence>
<evidence type="ECO:0008006" key="5">
    <source>
        <dbReference type="Google" id="ProtNLM"/>
    </source>
</evidence>
<dbReference type="PANTHER" id="PTHR36183">
    <property type="entry name" value="BETA-GLUCURONIDASE"/>
    <property type="match status" value="1"/>
</dbReference>
<dbReference type="Gene3D" id="3.20.20.80">
    <property type="entry name" value="Glycosidases"/>
    <property type="match status" value="1"/>
</dbReference>
<comment type="caution">
    <text evidence="3">The sequence shown here is derived from an EMBL/GenBank/DDBJ whole genome shotgun (WGS) entry which is preliminary data.</text>
</comment>